<dbReference type="GO" id="GO:0050660">
    <property type="term" value="F:flavin adenine dinucleotide binding"/>
    <property type="evidence" value="ECO:0007669"/>
    <property type="project" value="TreeGrafter"/>
</dbReference>
<dbReference type="PANTHER" id="PTHR18968">
    <property type="entry name" value="THIAMINE PYROPHOSPHATE ENZYMES"/>
    <property type="match status" value="1"/>
</dbReference>
<dbReference type="PANTHER" id="PTHR18968:SF9">
    <property type="entry name" value="3D-(3,5_4)-TRIHYDROXYCYCLOHEXANE-1,2-DIONE HYDROLASE"/>
    <property type="match status" value="1"/>
</dbReference>
<dbReference type="Pfam" id="PF02775">
    <property type="entry name" value="TPP_enzyme_C"/>
    <property type="match status" value="1"/>
</dbReference>
<evidence type="ECO:0000256" key="3">
    <source>
        <dbReference type="RuleBase" id="RU362132"/>
    </source>
</evidence>
<dbReference type="GO" id="GO:0005948">
    <property type="term" value="C:acetolactate synthase complex"/>
    <property type="evidence" value="ECO:0007669"/>
    <property type="project" value="TreeGrafter"/>
</dbReference>
<protein>
    <submittedName>
        <fullName evidence="7">Thiamine pyrophosphate enzyme, C-terminal TPP binding domain protein</fullName>
    </submittedName>
</protein>
<evidence type="ECO:0000313" key="7">
    <source>
        <dbReference type="EMBL" id="OYR25949.1"/>
    </source>
</evidence>
<accession>A0A256GFS7</accession>
<dbReference type="Gene3D" id="3.40.50.970">
    <property type="match status" value="2"/>
</dbReference>
<dbReference type="GO" id="GO:0019310">
    <property type="term" value="P:inositol catabolic process"/>
    <property type="evidence" value="ECO:0007669"/>
    <property type="project" value="InterPro"/>
</dbReference>
<feature type="domain" description="Thiamine pyrophosphate enzyme TPP-binding" evidence="5">
    <location>
        <begin position="423"/>
        <end position="578"/>
    </location>
</feature>
<dbReference type="InterPro" id="IPR029035">
    <property type="entry name" value="DHS-like_NAD/FAD-binding_dom"/>
</dbReference>
<dbReference type="GO" id="GO:0003984">
    <property type="term" value="F:acetolactate synthase activity"/>
    <property type="evidence" value="ECO:0007669"/>
    <property type="project" value="TreeGrafter"/>
</dbReference>
<dbReference type="InterPro" id="IPR029061">
    <property type="entry name" value="THDP-binding"/>
</dbReference>
<name>A0A256GFS7_9HYPH</name>
<dbReference type="InterPro" id="IPR012001">
    <property type="entry name" value="Thiamin_PyroP_enz_TPP-bd_dom"/>
</dbReference>
<evidence type="ECO:0000259" key="5">
    <source>
        <dbReference type="Pfam" id="PF02775"/>
    </source>
</evidence>
<dbReference type="InterPro" id="IPR030817">
    <property type="entry name" value="Myo_inos_IolD"/>
</dbReference>
<dbReference type="InterPro" id="IPR012000">
    <property type="entry name" value="Thiamin_PyroP_enz_cen_dom"/>
</dbReference>
<evidence type="ECO:0000259" key="4">
    <source>
        <dbReference type="Pfam" id="PF00205"/>
    </source>
</evidence>
<dbReference type="Proteomes" id="UP000216363">
    <property type="component" value="Unassembled WGS sequence"/>
</dbReference>
<dbReference type="GO" id="GO:0009099">
    <property type="term" value="P:L-valine biosynthetic process"/>
    <property type="evidence" value="ECO:0007669"/>
    <property type="project" value="TreeGrafter"/>
</dbReference>
<dbReference type="InterPro" id="IPR011766">
    <property type="entry name" value="TPP_enzyme_TPP-bd"/>
</dbReference>
<dbReference type="GO" id="GO:0000287">
    <property type="term" value="F:magnesium ion binding"/>
    <property type="evidence" value="ECO:0007669"/>
    <property type="project" value="InterPro"/>
</dbReference>
<dbReference type="GO" id="GO:0009097">
    <property type="term" value="P:isoleucine biosynthetic process"/>
    <property type="evidence" value="ECO:0007669"/>
    <property type="project" value="TreeGrafter"/>
</dbReference>
<dbReference type="CDD" id="cd07035">
    <property type="entry name" value="TPP_PYR_POX_like"/>
    <property type="match status" value="1"/>
</dbReference>
<keyword evidence="2 3" id="KW-0786">Thiamine pyrophosphate</keyword>
<comment type="caution">
    <text evidence="7">The sequence shown here is derived from an EMBL/GenBank/DDBJ whole genome shotgun (WGS) entry which is preliminary data.</text>
</comment>
<dbReference type="Pfam" id="PF00205">
    <property type="entry name" value="TPP_enzyme_M"/>
    <property type="match status" value="1"/>
</dbReference>
<feature type="domain" description="Thiamine pyrophosphate enzyme N-terminal TPP-binding" evidence="6">
    <location>
        <begin position="36"/>
        <end position="132"/>
    </location>
</feature>
<gene>
    <name evidence="7" type="ORF">CES86_4003</name>
</gene>
<dbReference type="GO" id="GO:0016823">
    <property type="term" value="F:hydrolase activity, acting on acid carbon-carbon bonds, in ketonic substances"/>
    <property type="evidence" value="ECO:0007669"/>
    <property type="project" value="InterPro"/>
</dbReference>
<dbReference type="SUPFAM" id="SSF52518">
    <property type="entry name" value="Thiamin diphosphate-binding fold (THDP-binding)"/>
    <property type="match status" value="2"/>
</dbReference>
<sequence length="623" mass="66910">MTRNTVRLTMAQALVRYLCNQFTEIDGVHVPLFAGVFGIFGHGNVTCLSEALEPVQDQLPTWRGQNEQSMALAAIGFAKAKRRRQIMIAATSIGPGAANMVTAAGVAMANRLPVLLLAGDTFANRLPDPVLQQVEHFGDPTITVNDAFKPVVRYWDRITLPEQIIHSLPQAIATMLDPADCGPAFIGLAQDTQEIAFDYPEIFFKPKVWKIPRPRPDRDAVTAAVELLKSAKRPLIISGGGVRYSLAENEVADFALKRGIPVVETIAGKGAMTHEHPAHAGPLGIVGSTSANALAKEADVILAIGTRLQDFTTGSWTAFAEAAQFISVNAARFDAVKHRALSVVGDALETVRELDAGLGDYKADAGLMKQAKTLFADWNKVLDEHQMRTNAPVPSYAQVVGVLNAVAKPEDTLIAAAGGTPGEVVKGWRVKNPNTFDCEFGFSCMGYEISAGWGCAMAQEGPGATGGTPIVMLGDGTYMMMNSDIYSAALTGHKMIVVVCDNGGYAVINRLQQAKGVPGFNNLLTDCRVHNRQNPLHVDFVKHAEAMGAQARKADSLADLEEAMKWAQGNDGVTVISIVSDAWKWVPGDADWDVGVPAVSTFEKVRAARKAQEKIREAQRTGV</sequence>
<dbReference type="Gene3D" id="3.40.50.1220">
    <property type="entry name" value="TPP-binding domain"/>
    <property type="match status" value="1"/>
</dbReference>
<evidence type="ECO:0000259" key="6">
    <source>
        <dbReference type="Pfam" id="PF02776"/>
    </source>
</evidence>
<comment type="similarity">
    <text evidence="1 3">Belongs to the TPP enzyme family.</text>
</comment>
<dbReference type="RefSeq" id="WP_094515315.1">
    <property type="nucleotide sequence ID" value="NZ_JBHEEP010000020.1"/>
</dbReference>
<dbReference type="SUPFAM" id="SSF52467">
    <property type="entry name" value="DHS-like NAD/FAD-binding domain"/>
    <property type="match status" value="1"/>
</dbReference>
<dbReference type="InterPro" id="IPR045229">
    <property type="entry name" value="TPP_enz"/>
</dbReference>
<dbReference type="NCBIfam" id="TIGR04377">
    <property type="entry name" value="myo_inos_iolD"/>
    <property type="match status" value="1"/>
</dbReference>
<dbReference type="EMBL" id="NNRN01000056">
    <property type="protein sequence ID" value="OYR25949.1"/>
    <property type="molecule type" value="Genomic_DNA"/>
</dbReference>
<dbReference type="Pfam" id="PF02776">
    <property type="entry name" value="TPP_enzyme_N"/>
    <property type="match status" value="1"/>
</dbReference>
<evidence type="ECO:0000256" key="1">
    <source>
        <dbReference type="ARBA" id="ARBA00007812"/>
    </source>
</evidence>
<dbReference type="GO" id="GO:0030976">
    <property type="term" value="F:thiamine pyrophosphate binding"/>
    <property type="evidence" value="ECO:0007669"/>
    <property type="project" value="InterPro"/>
</dbReference>
<evidence type="ECO:0000256" key="2">
    <source>
        <dbReference type="ARBA" id="ARBA00023052"/>
    </source>
</evidence>
<reference evidence="7 8" key="1">
    <citation type="submission" date="2017-07" db="EMBL/GenBank/DDBJ databases">
        <title>Draft genome of Ochrobactrum lupini type strain LUP21.</title>
        <authorList>
            <person name="Krzyzanowska D.M."/>
            <person name="Jafra S."/>
        </authorList>
    </citation>
    <scope>NUCLEOTIDE SEQUENCE [LARGE SCALE GENOMIC DNA]</scope>
    <source>
        <strain evidence="7 8">LUP21</strain>
    </source>
</reference>
<organism evidence="7 8">
    <name type="scientific">Brucella lupini</name>
    <dbReference type="NCBI Taxonomy" id="255457"/>
    <lineage>
        <taxon>Bacteria</taxon>
        <taxon>Pseudomonadati</taxon>
        <taxon>Pseudomonadota</taxon>
        <taxon>Alphaproteobacteria</taxon>
        <taxon>Hyphomicrobiales</taxon>
        <taxon>Brucellaceae</taxon>
        <taxon>Brucella/Ochrobactrum group</taxon>
        <taxon>Brucella</taxon>
    </lineage>
</organism>
<evidence type="ECO:0000313" key="8">
    <source>
        <dbReference type="Proteomes" id="UP000216363"/>
    </source>
</evidence>
<proteinExistence type="inferred from homology"/>
<dbReference type="AlphaFoldDB" id="A0A256GFS7"/>
<feature type="domain" description="Thiamine pyrophosphate enzyme central" evidence="4">
    <location>
        <begin position="221"/>
        <end position="354"/>
    </location>
</feature>